<evidence type="ECO:0000313" key="2">
    <source>
        <dbReference type="EMBL" id="PWB98199.1"/>
    </source>
</evidence>
<accession>A0A2U1T2V1</accession>
<dbReference type="AlphaFoldDB" id="A0A2U1T2V1"/>
<dbReference type="NCBIfam" id="TIGR03930">
    <property type="entry name" value="WXG100_ESAT6"/>
    <property type="match status" value="1"/>
</dbReference>
<dbReference type="SUPFAM" id="SSF140453">
    <property type="entry name" value="EsxAB dimer-like"/>
    <property type="match status" value="1"/>
</dbReference>
<dbReference type="Pfam" id="PF06013">
    <property type="entry name" value="WXG100"/>
    <property type="match status" value="1"/>
</dbReference>
<keyword evidence="3" id="KW-1185">Reference proteome</keyword>
<protein>
    <recommendedName>
        <fullName evidence="1">ESAT-6-like protein</fullName>
    </recommendedName>
</protein>
<dbReference type="Gene3D" id="1.10.287.1060">
    <property type="entry name" value="ESAT-6-like"/>
    <property type="match status" value="1"/>
</dbReference>
<organism evidence="2 3">
    <name type="scientific">Homoserinimonas hongtaonis</name>
    <dbReference type="NCBI Taxonomy" id="2079791"/>
    <lineage>
        <taxon>Bacteria</taxon>
        <taxon>Bacillati</taxon>
        <taxon>Actinomycetota</taxon>
        <taxon>Actinomycetes</taxon>
        <taxon>Micrococcales</taxon>
        <taxon>Microbacteriaceae</taxon>
        <taxon>Homoserinimonas</taxon>
    </lineage>
</organism>
<comment type="similarity">
    <text evidence="1">Belongs to the WXG100 family.</text>
</comment>
<gene>
    <name evidence="2" type="ORF">DF220_10440</name>
</gene>
<proteinExistence type="inferred from homology"/>
<comment type="caution">
    <text evidence="2">The sequence shown here is derived from an EMBL/GenBank/DDBJ whole genome shotgun (WGS) entry which is preliminary data.</text>
</comment>
<dbReference type="Proteomes" id="UP000244978">
    <property type="component" value="Unassembled WGS sequence"/>
</dbReference>
<dbReference type="InterPro" id="IPR010310">
    <property type="entry name" value="T7SS_ESAT-6-like"/>
</dbReference>
<dbReference type="KEGG" id="salc:C2138_01690"/>
<evidence type="ECO:0000256" key="1">
    <source>
        <dbReference type="RuleBase" id="RU362001"/>
    </source>
</evidence>
<sequence>MTQYQVDSDAVLSAESALRASAARIQGEVSGMLGQLVSLQSSWTGQASTAFQSVVSDWRNTQHLVEQSLTGITHALGRAGQQYAEAEQANASLFVR</sequence>
<dbReference type="RefSeq" id="WP_108515039.1">
    <property type="nucleotide sequence ID" value="NZ_CP026951.1"/>
</dbReference>
<name>A0A2U1T2V1_9MICO</name>
<evidence type="ECO:0000313" key="3">
    <source>
        <dbReference type="Proteomes" id="UP000244978"/>
    </source>
</evidence>
<dbReference type="InterPro" id="IPR036689">
    <property type="entry name" value="ESAT-6-like_sf"/>
</dbReference>
<reference evidence="3" key="1">
    <citation type="submission" date="2018-04" db="EMBL/GenBank/DDBJ databases">
        <authorList>
            <person name="Liu S."/>
            <person name="Wang Z."/>
            <person name="Li J."/>
        </authorList>
    </citation>
    <scope>NUCLEOTIDE SEQUENCE [LARGE SCALE GENOMIC DNA]</scope>
    <source>
        <strain evidence="3">S1194</strain>
    </source>
</reference>
<dbReference type="EMBL" id="QEEX01000001">
    <property type="protein sequence ID" value="PWB98199.1"/>
    <property type="molecule type" value="Genomic_DNA"/>
</dbReference>
<dbReference type="OrthoDB" id="4231069at2"/>